<name>D1VXH5_9BACT</name>
<accession>D1VXH5</accession>
<organism evidence="2 3">
    <name type="scientific">Hoylesella timonensis CRIS 5C-B1</name>
    <dbReference type="NCBI Taxonomy" id="679189"/>
    <lineage>
        <taxon>Bacteria</taxon>
        <taxon>Pseudomonadati</taxon>
        <taxon>Bacteroidota</taxon>
        <taxon>Bacteroidia</taxon>
        <taxon>Bacteroidales</taxon>
        <taxon>Prevotellaceae</taxon>
        <taxon>Hoylesella</taxon>
    </lineage>
</organism>
<protein>
    <recommendedName>
        <fullName evidence="1">Winged helix-turn-helix domain-containing protein</fullName>
    </recommendedName>
</protein>
<comment type="caution">
    <text evidence="2">The sequence shown here is derived from an EMBL/GenBank/DDBJ whole genome shotgun (WGS) entry which is preliminary data.</text>
</comment>
<evidence type="ECO:0000259" key="1">
    <source>
        <dbReference type="Pfam" id="PF14090"/>
    </source>
</evidence>
<evidence type="ECO:0000313" key="3">
    <source>
        <dbReference type="Proteomes" id="UP000004001"/>
    </source>
</evidence>
<dbReference type="AlphaFoldDB" id="D1VXH5"/>
<dbReference type="Pfam" id="PF14090">
    <property type="entry name" value="HTH_39"/>
    <property type="match status" value="1"/>
</dbReference>
<sequence>MKEERITQKIVVLQHLKRFGSIEPLTALREYGIYRLGARIADLRSEGYHIITETKASVSRITGRSVHFANYKLVGNGSV</sequence>
<keyword evidence="3" id="KW-1185">Reference proteome</keyword>
<dbReference type="Proteomes" id="UP000004001">
    <property type="component" value="Unassembled WGS sequence"/>
</dbReference>
<proteinExistence type="predicted"/>
<gene>
    <name evidence="2" type="ORF">HMPREF9019_0911</name>
</gene>
<dbReference type="InterPro" id="IPR055245">
    <property type="entry name" value="HTH_proteobacteria"/>
</dbReference>
<dbReference type="RefSeq" id="WP_008122581.1">
    <property type="nucleotide sequence ID" value="NZ_ADEF01000013.1"/>
</dbReference>
<feature type="domain" description="Winged helix-turn-helix" evidence="1">
    <location>
        <begin position="7"/>
        <end position="74"/>
    </location>
</feature>
<dbReference type="EMBL" id="ADEF01000013">
    <property type="protein sequence ID" value="EFA98135.1"/>
    <property type="molecule type" value="Genomic_DNA"/>
</dbReference>
<evidence type="ECO:0000313" key="2">
    <source>
        <dbReference type="EMBL" id="EFA98135.1"/>
    </source>
</evidence>
<reference evidence="2 3" key="1">
    <citation type="submission" date="2009-12" db="EMBL/GenBank/DDBJ databases">
        <title>Genome Sequence of Prevotella timonensis CRIS 5C-B1.</title>
        <authorList>
            <person name="Durkin A.S."/>
            <person name="Madupu R."/>
            <person name="Torralba M."/>
            <person name="Methe B."/>
            <person name="Sutton G."/>
            <person name="Strausberg R.L."/>
            <person name="Nelson K.E."/>
        </authorList>
    </citation>
    <scope>NUCLEOTIDE SEQUENCE [LARGE SCALE GENOMIC DNA]</scope>
    <source>
        <strain evidence="2 3">CRIS 5C-B1</strain>
    </source>
</reference>